<name>A0A6S6VZ73_9PLEO</name>
<reference evidence="3" key="1">
    <citation type="submission" date="2021-02" db="EMBL/GenBank/DDBJ databases">
        <authorList>
            <person name="Syme A R."/>
            <person name="Syme A R."/>
            <person name="Moolhuijzen P."/>
        </authorList>
    </citation>
    <scope>NUCLEOTIDE SEQUENCE</scope>
    <source>
        <strain evidence="3">W1-1</strain>
    </source>
</reference>
<feature type="transmembrane region" description="Helical" evidence="2">
    <location>
        <begin position="24"/>
        <end position="50"/>
    </location>
</feature>
<feature type="region of interest" description="Disordered" evidence="1">
    <location>
        <begin position="67"/>
        <end position="151"/>
    </location>
</feature>
<sequence>MPAIAHLQARFLEDSGSGGVSGTAIALIIFLGILPVIVLFWAVCFLFWAYPNDRNWCCMRRKRRPEPESMLTQTPIQAPMTEKPLHERPGMTLPQRPSSVQFQTEPGSGNTGRLQKHQRQGSWGTRQQARASMQSFGSGSGQIVQEPKPFV</sequence>
<keyword evidence="2" id="KW-1133">Transmembrane helix</keyword>
<dbReference type="EMBL" id="HG992979">
    <property type="protein sequence ID" value="CAE7028364.1"/>
    <property type="molecule type" value="Genomic_DNA"/>
</dbReference>
<keyword evidence="2" id="KW-0472">Membrane</keyword>
<evidence type="ECO:0000313" key="3">
    <source>
        <dbReference type="EMBL" id="CAE7028364.1"/>
    </source>
</evidence>
<dbReference type="Proteomes" id="UP000472372">
    <property type="component" value="Chromosome 3"/>
</dbReference>
<evidence type="ECO:0000313" key="4">
    <source>
        <dbReference type="Proteomes" id="UP000472372"/>
    </source>
</evidence>
<organism evidence="3 4">
    <name type="scientific">Pyrenophora teres f. teres</name>
    <dbReference type="NCBI Taxonomy" id="97479"/>
    <lineage>
        <taxon>Eukaryota</taxon>
        <taxon>Fungi</taxon>
        <taxon>Dikarya</taxon>
        <taxon>Ascomycota</taxon>
        <taxon>Pezizomycotina</taxon>
        <taxon>Dothideomycetes</taxon>
        <taxon>Pleosporomycetidae</taxon>
        <taxon>Pleosporales</taxon>
        <taxon>Pleosporineae</taxon>
        <taxon>Pleosporaceae</taxon>
        <taxon>Pyrenophora</taxon>
    </lineage>
</organism>
<keyword evidence="2" id="KW-0812">Transmembrane</keyword>
<protein>
    <submittedName>
        <fullName evidence="3">Uncharacterized protein</fullName>
    </submittedName>
</protein>
<feature type="compositionally biased region" description="Polar residues" evidence="1">
    <location>
        <begin position="95"/>
        <end position="113"/>
    </location>
</feature>
<feature type="compositionally biased region" description="Polar residues" evidence="1">
    <location>
        <begin position="120"/>
        <end position="143"/>
    </location>
</feature>
<proteinExistence type="predicted"/>
<dbReference type="AlphaFoldDB" id="A0A6S6VZ73"/>
<evidence type="ECO:0000256" key="1">
    <source>
        <dbReference type="SAM" id="MobiDB-lite"/>
    </source>
</evidence>
<accession>A0A6S6VZ73</accession>
<gene>
    <name evidence="3" type="ORF">PTTW11_04415</name>
</gene>
<evidence type="ECO:0000256" key="2">
    <source>
        <dbReference type="SAM" id="Phobius"/>
    </source>
</evidence>